<dbReference type="EMBL" id="CP104213">
    <property type="protein sequence ID" value="UWX63094.1"/>
    <property type="molecule type" value="Genomic_DNA"/>
</dbReference>
<dbReference type="NCBIfam" id="TIGR00174">
    <property type="entry name" value="miaA"/>
    <property type="match status" value="1"/>
</dbReference>
<dbReference type="GO" id="GO:0052381">
    <property type="term" value="F:tRNA dimethylallyltransferase activity"/>
    <property type="evidence" value="ECO:0007669"/>
    <property type="project" value="UniProtKB-EC"/>
</dbReference>
<dbReference type="InterPro" id="IPR027417">
    <property type="entry name" value="P-loop_NTPase"/>
</dbReference>
<evidence type="ECO:0000256" key="8">
    <source>
        <dbReference type="ARBA" id="ARBA00022842"/>
    </source>
</evidence>
<comment type="subunit">
    <text evidence="10">Monomer.</text>
</comment>
<comment type="caution">
    <text evidence="10">Lacks conserved residue(s) required for the propagation of feature annotation.</text>
</comment>
<keyword evidence="7 10" id="KW-0067">ATP-binding</keyword>
<evidence type="ECO:0000256" key="5">
    <source>
        <dbReference type="ARBA" id="ARBA00022694"/>
    </source>
</evidence>
<evidence type="ECO:0000313" key="15">
    <source>
        <dbReference type="Proteomes" id="UP001060261"/>
    </source>
</evidence>
<sequence>MLPILTAPTAAGKTALALRLARQFPLEIVAADAFTVYKGLDIGTAKPTPAERREVSHHLLDVVDVTDPFDVAQWLKLAEQAAADILGRGRVPLIVGGSGFYLKALVRGLPLTPPSDPQARAGVEAELAERGLDALIAEIAARNPPEAARMERNPRRVVRALEIFRRTGRFPGEFGHSAPAHCYQVLAFSQPDLEARIRQRVHAMLGAGWPEEAAWLAEQVAPDQAATVWQALGYREALAVARQQLGPQQAAEQIVLQTRQYAKRQLTWARTQLGAAVQTEREVETALQAFLSLVR</sequence>
<dbReference type="InterPro" id="IPR018022">
    <property type="entry name" value="IPT"/>
</dbReference>
<dbReference type="PANTHER" id="PTHR11088">
    <property type="entry name" value="TRNA DIMETHYLALLYLTRANSFERASE"/>
    <property type="match status" value="1"/>
</dbReference>
<keyword evidence="6 10" id="KW-0547">Nucleotide-binding</keyword>
<comment type="similarity">
    <text evidence="3 10 13">Belongs to the IPP transferase family.</text>
</comment>
<dbReference type="Gene3D" id="3.40.50.300">
    <property type="entry name" value="P-loop containing nucleotide triphosphate hydrolases"/>
    <property type="match status" value="1"/>
</dbReference>
<dbReference type="PANTHER" id="PTHR11088:SF60">
    <property type="entry name" value="TRNA DIMETHYLALLYLTRANSFERASE"/>
    <property type="match status" value="1"/>
</dbReference>
<evidence type="ECO:0000313" key="14">
    <source>
        <dbReference type="EMBL" id="UWX63094.1"/>
    </source>
</evidence>
<accession>A0ABY5YDH7</accession>
<keyword evidence="8 10" id="KW-0460">Magnesium</keyword>
<keyword evidence="5 10" id="KW-0819">tRNA processing</keyword>
<dbReference type="RefSeq" id="WP_260559387.1">
    <property type="nucleotide sequence ID" value="NZ_BAABEC010000188.1"/>
</dbReference>
<comment type="function">
    <text evidence="2 10 12">Catalyzes the transfer of a dimethylallyl group onto the adenine at position 37 in tRNAs that read codons beginning with uridine, leading to the formation of N6-(dimethylallyl)adenosine (i(6)A).</text>
</comment>
<evidence type="ECO:0000256" key="13">
    <source>
        <dbReference type="RuleBase" id="RU003785"/>
    </source>
</evidence>
<dbReference type="EC" id="2.5.1.75" evidence="10"/>
<dbReference type="InterPro" id="IPR039657">
    <property type="entry name" value="Dimethylallyltransferase"/>
</dbReference>
<name>A0ABY5YDH7_9DEIO</name>
<comment type="cofactor">
    <cofactor evidence="1 10">
        <name>Mg(2+)</name>
        <dbReference type="ChEBI" id="CHEBI:18420"/>
    </cofactor>
</comment>
<proteinExistence type="inferred from homology"/>
<evidence type="ECO:0000256" key="3">
    <source>
        <dbReference type="ARBA" id="ARBA00005842"/>
    </source>
</evidence>
<protein>
    <recommendedName>
        <fullName evidence="10">tRNA dimethylallyltransferase</fullName>
        <ecNumber evidence="10">2.5.1.75</ecNumber>
    </recommendedName>
    <alternativeName>
        <fullName evidence="10">Dimethylallyl diphosphate:tRNA dimethylallyltransferase</fullName>
        <shortName evidence="10">DMAPP:tRNA dimethylallyltransferase</shortName>
        <shortName evidence="10">DMATase</shortName>
    </alternativeName>
    <alternativeName>
        <fullName evidence="10">Isopentenyl-diphosphate:tRNA isopentenyltransferase</fullName>
        <shortName evidence="10">IPP transferase</shortName>
        <shortName evidence="10">IPPT</shortName>
        <shortName evidence="10">IPTase</shortName>
    </alternativeName>
</protein>
<feature type="binding site" evidence="10">
    <location>
        <begin position="7"/>
        <end position="14"/>
    </location>
    <ligand>
        <name>ATP</name>
        <dbReference type="ChEBI" id="CHEBI:30616"/>
    </ligand>
</feature>
<evidence type="ECO:0000256" key="11">
    <source>
        <dbReference type="RuleBase" id="RU003783"/>
    </source>
</evidence>
<evidence type="ECO:0000256" key="4">
    <source>
        <dbReference type="ARBA" id="ARBA00022679"/>
    </source>
</evidence>
<comment type="catalytic activity">
    <reaction evidence="9 10 11">
        <text>adenosine(37) in tRNA + dimethylallyl diphosphate = N(6)-dimethylallyladenosine(37) in tRNA + diphosphate</text>
        <dbReference type="Rhea" id="RHEA:26482"/>
        <dbReference type="Rhea" id="RHEA-COMP:10162"/>
        <dbReference type="Rhea" id="RHEA-COMP:10375"/>
        <dbReference type="ChEBI" id="CHEBI:33019"/>
        <dbReference type="ChEBI" id="CHEBI:57623"/>
        <dbReference type="ChEBI" id="CHEBI:74411"/>
        <dbReference type="ChEBI" id="CHEBI:74415"/>
        <dbReference type="EC" id="2.5.1.75"/>
    </reaction>
</comment>
<dbReference type="SUPFAM" id="SSF52540">
    <property type="entry name" value="P-loop containing nucleoside triphosphate hydrolases"/>
    <property type="match status" value="1"/>
</dbReference>
<dbReference type="Pfam" id="PF01715">
    <property type="entry name" value="IPPT"/>
    <property type="match status" value="1"/>
</dbReference>
<keyword evidence="4 10" id="KW-0808">Transferase</keyword>
<evidence type="ECO:0000256" key="12">
    <source>
        <dbReference type="RuleBase" id="RU003784"/>
    </source>
</evidence>
<keyword evidence="15" id="KW-1185">Reference proteome</keyword>
<reference evidence="14" key="1">
    <citation type="submission" date="2022-09" db="EMBL/GenBank/DDBJ databases">
        <title>genome sequence of Deinococcus rubellus.</title>
        <authorList>
            <person name="Srinivasan S."/>
        </authorList>
    </citation>
    <scope>NUCLEOTIDE SEQUENCE</scope>
    <source>
        <strain evidence="14">Ant6</strain>
    </source>
</reference>
<evidence type="ECO:0000256" key="7">
    <source>
        <dbReference type="ARBA" id="ARBA00022840"/>
    </source>
</evidence>
<gene>
    <name evidence="10 14" type="primary">miaA</name>
    <name evidence="14" type="ORF">N0D28_10015</name>
</gene>
<feature type="site" description="Interaction with substrate tRNA" evidence="10">
    <location>
        <position position="98"/>
    </location>
</feature>
<evidence type="ECO:0000256" key="10">
    <source>
        <dbReference type="HAMAP-Rule" id="MF_00185"/>
    </source>
</evidence>
<dbReference type="Proteomes" id="UP001060261">
    <property type="component" value="Chromosome"/>
</dbReference>
<feature type="binding site" evidence="10">
    <location>
        <begin position="9"/>
        <end position="14"/>
    </location>
    <ligand>
        <name>substrate</name>
    </ligand>
</feature>
<dbReference type="HAMAP" id="MF_00185">
    <property type="entry name" value="IPP_trans"/>
    <property type="match status" value="1"/>
</dbReference>
<evidence type="ECO:0000256" key="1">
    <source>
        <dbReference type="ARBA" id="ARBA00001946"/>
    </source>
</evidence>
<evidence type="ECO:0000256" key="6">
    <source>
        <dbReference type="ARBA" id="ARBA00022741"/>
    </source>
</evidence>
<evidence type="ECO:0000256" key="2">
    <source>
        <dbReference type="ARBA" id="ARBA00003213"/>
    </source>
</evidence>
<dbReference type="Gene3D" id="1.10.20.140">
    <property type="match status" value="1"/>
</dbReference>
<evidence type="ECO:0000256" key="9">
    <source>
        <dbReference type="ARBA" id="ARBA00049563"/>
    </source>
</evidence>
<organism evidence="14 15">
    <name type="scientific">Deinococcus rubellus</name>
    <dbReference type="NCBI Taxonomy" id="1889240"/>
    <lineage>
        <taxon>Bacteria</taxon>
        <taxon>Thermotogati</taxon>
        <taxon>Deinococcota</taxon>
        <taxon>Deinococci</taxon>
        <taxon>Deinococcales</taxon>
        <taxon>Deinococcaceae</taxon>
        <taxon>Deinococcus</taxon>
    </lineage>
</organism>
<feature type="site" description="Interaction with substrate tRNA" evidence="10">
    <location>
        <position position="120"/>
    </location>
</feature>